<dbReference type="EMBL" id="FMAO01000003">
    <property type="protein sequence ID" value="SCB86305.1"/>
    <property type="molecule type" value="Genomic_DNA"/>
</dbReference>
<evidence type="ECO:0000259" key="1">
    <source>
        <dbReference type="Pfam" id="PF13460"/>
    </source>
</evidence>
<accession>A0A1C3ZVI4</accession>
<dbReference type="InterPro" id="IPR036291">
    <property type="entry name" value="NAD(P)-bd_dom_sf"/>
</dbReference>
<dbReference type="InterPro" id="IPR016040">
    <property type="entry name" value="NAD(P)-bd_dom"/>
</dbReference>
<sequence>MKNVLIIGATGTIGQATRHLLLTKTDYHLTLFARTANQLTLNNDRETSISGDLNHTTELFKAMQNQDVVFIALSGDLPKYVKNIITVMQEVQVMRIIFIASMGIYNEIPESIGISGNLQHNPYLKKYRQAADLIEASSLAYTIIRPGWFEHGSETYEITTKDEPFGGHDIAINSIADFAVKLITDDSLGINQNFGINRPNS</sequence>
<dbReference type="RefSeq" id="WP_092461779.1">
    <property type="nucleotide sequence ID" value="NZ_BJEE01000004.1"/>
</dbReference>
<dbReference type="PANTHER" id="PTHR43355">
    <property type="entry name" value="FLAVIN REDUCTASE (NADPH)"/>
    <property type="match status" value="1"/>
</dbReference>
<keyword evidence="3" id="KW-1185">Reference proteome</keyword>
<dbReference type="SUPFAM" id="SSF51735">
    <property type="entry name" value="NAD(P)-binding Rossmann-fold domains"/>
    <property type="match status" value="1"/>
</dbReference>
<dbReference type="Proteomes" id="UP000199268">
    <property type="component" value="Unassembled WGS sequence"/>
</dbReference>
<dbReference type="InterPro" id="IPR051606">
    <property type="entry name" value="Polyketide_Oxido-like"/>
</dbReference>
<dbReference type="STRING" id="1505725.GA0061074_1037"/>
<organism evidence="2 3">
    <name type="scientific">Weissella bombi</name>
    <dbReference type="NCBI Taxonomy" id="1505725"/>
    <lineage>
        <taxon>Bacteria</taxon>
        <taxon>Bacillati</taxon>
        <taxon>Bacillota</taxon>
        <taxon>Bacilli</taxon>
        <taxon>Lactobacillales</taxon>
        <taxon>Lactobacillaceae</taxon>
        <taxon>Weissella</taxon>
    </lineage>
</organism>
<gene>
    <name evidence="2" type="ORF">GA0061074_1037</name>
</gene>
<reference evidence="3" key="1">
    <citation type="submission" date="2016-08" db="EMBL/GenBank/DDBJ databases">
        <authorList>
            <person name="Varghese N."/>
            <person name="Submissions Spin"/>
        </authorList>
    </citation>
    <scope>NUCLEOTIDE SEQUENCE [LARGE SCALE GENOMIC DNA]</scope>
    <source>
        <strain evidence="3">R-53094</strain>
    </source>
</reference>
<feature type="domain" description="NAD(P)-binding" evidence="1">
    <location>
        <begin position="8"/>
        <end position="185"/>
    </location>
</feature>
<proteinExistence type="predicted"/>
<dbReference type="GO" id="GO:0004074">
    <property type="term" value="F:biliverdin reductase [NAD(P)H] activity"/>
    <property type="evidence" value="ECO:0007669"/>
    <property type="project" value="TreeGrafter"/>
</dbReference>
<dbReference type="Gene3D" id="3.40.50.720">
    <property type="entry name" value="NAD(P)-binding Rossmann-like Domain"/>
    <property type="match status" value="1"/>
</dbReference>
<protein>
    <submittedName>
        <fullName evidence="2">NAD(P)H-binding</fullName>
    </submittedName>
</protein>
<dbReference type="AlphaFoldDB" id="A0A1C3ZVI4"/>
<evidence type="ECO:0000313" key="3">
    <source>
        <dbReference type="Proteomes" id="UP000199268"/>
    </source>
</evidence>
<dbReference type="Pfam" id="PF13460">
    <property type="entry name" value="NAD_binding_10"/>
    <property type="match status" value="1"/>
</dbReference>
<dbReference type="OrthoDB" id="9803892at2"/>
<name>A0A1C3ZVI4_9LACO</name>
<evidence type="ECO:0000313" key="2">
    <source>
        <dbReference type="EMBL" id="SCB86305.1"/>
    </source>
</evidence>
<dbReference type="PANTHER" id="PTHR43355:SF2">
    <property type="entry name" value="FLAVIN REDUCTASE (NADPH)"/>
    <property type="match status" value="1"/>
</dbReference>
<dbReference type="GO" id="GO:0042602">
    <property type="term" value="F:riboflavin reductase (NADPH) activity"/>
    <property type="evidence" value="ECO:0007669"/>
    <property type="project" value="TreeGrafter"/>
</dbReference>